<dbReference type="GO" id="GO:0005829">
    <property type="term" value="C:cytosol"/>
    <property type="evidence" value="ECO:0007669"/>
    <property type="project" value="TreeGrafter"/>
</dbReference>
<dbReference type="PANTHER" id="PTHR46566">
    <property type="entry name" value="1-PHOSPHOFRUCTOKINASE-RELATED"/>
    <property type="match status" value="1"/>
</dbReference>
<dbReference type="GO" id="GO:0005524">
    <property type="term" value="F:ATP binding"/>
    <property type="evidence" value="ECO:0007669"/>
    <property type="project" value="UniProtKB-KW"/>
</dbReference>
<evidence type="ECO:0000256" key="6">
    <source>
        <dbReference type="PIRNR" id="PIRNR000535"/>
    </source>
</evidence>
<name>A0A084EKH3_MYCCA</name>
<keyword evidence="5" id="KW-0067">ATP-binding</keyword>
<dbReference type="SUPFAM" id="SSF53613">
    <property type="entry name" value="Ribokinase-like"/>
    <property type="match status" value="1"/>
</dbReference>
<evidence type="ECO:0000256" key="1">
    <source>
        <dbReference type="ARBA" id="ARBA00010688"/>
    </source>
</evidence>
<gene>
    <name evidence="8" type="primary">fruK</name>
    <name evidence="8" type="ORF">MCAPa_5720</name>
</gene>
<proteinExistence type="inferred from homology"/>
<protein>
    <submittedName>
        <fullName evidence="8">1-phosphofructokinase</fullName>
    </submittedName>
</protein>
<dbReference type="PROSITE" id="PS00584">
    <property type="entry name" value="PFKB_KINASES_2"/>
    <property type="match status" value="1"/>
</dbReference>
<dbReference type="InterPro" id="IPR029056">
    <property type="entry name" value="Ribokinase-like"/>
</dbReference>
<dbReference type="GO" id="GO:0008443">
    <property type="term" value="F:phosphofructokinase activity"/>
    <property type="evidence" value="ECO:0007669"/>
    <property type="project" value="TreeGrafter"/>
</dbReference>
<dbReference type="AlphaFoldDB" id="A0A084EKH3"/>
<dbReference type="NCBIfam" id="TIGR03168">
    <property type="entry name" value="1-PFK"/>
    <property type="match status" value="1"/>
</dbReference>
<evidence type="ECO:0000256" key="4">
    <source>
        <dbReference type="ARBA" id="ARBA00022777"/>
    </source>
</evidence>
<feature type="domain" description="Carbohydrate kinase PfkB" evidence="7">
    <location>
        <begin position="14"/>
        <end position="288"/>
    </location>
</feature>
<accession>A0A084EKH3</accession>
<evidence type="ECO:0000256" key="5">
    <source>
        <dbReference type="ARBA" id="ARBA00022840"/>
    </source>
</evidence>
<dbReference type="InterPro" id="IPR011611">
    <property type="entry name" value="PfkB_dom"/>
</dbReference>
<dbReference type="InterPro" id="IPR017583">
    <property type="entry name" value="Tagatose/fructose_Pkinase"/>
</dbReference>
<evidence type="ECO:0000259" key="7">
    <source>
        <dbReference type="Pfam" id="PF00294"/>
    </source>
</evidence>
<dbReference type="Proteomes" id="UP000028533">
    <property type="component" value="Unassembled WGS sequence"/>
</dbReference>
<dbReference type="RefSeq" id="WP_036432109.1">
    <property type="nucleotide sequence ID" value="NZ_JFDO01000024.1"/>
</dbReference>
<keyword evidence="2 6" id="KW-0808">Transferase</keyword>
<evidence type="ECO:0000313" key="8">
    <source>
        <dbReference type="EMBL" id="KEZ18465.1"/>
    </source>
</evidence>
<dbReference type="Gene3D" id="3.40.1190.20">
    <property type="match status" value="1"/>
</dbReference>
<keyword evidence="3" id="KW-0547">Nucleotide-binding</keyword>
<dbReference type="PIRSF" id="PIRSF000535">
    <property type="entry name" value="1PFK/6PFK/LacC"/>
    <property type="match status" value="1"/>
</dbReference>
<dbReference type="PANTHER" id="PTHR46566:SF1">
    <property type="entry name" value="1-PHOSPHOFRUCTOKINASE"/>
    <property type="match status" value="1"/>
</dbReference>
<dbReference type="Pfam" id="PF00294">
    <property type="entry name" value="PfkB"/>
    <property type="match status" value="1"/>
</dbReference>
<comment type="caution">
    <text evidence="8">The sequence shown here is derived from an EMBL/GenBank/DDBJ whole genome shotgun (WGS) entry which is preliminary data.</text>
</comment>
<evidence type="ECO:0000256" key="2">
    <source>
        <dbReference type="ARBA" id="ARBA00022679"/>
    </source>
</evidence>
<dbReference type="InterPro" id="IPR002173">
    <property type="entry name" value="Carboh/pur_kinase_PfkB_CS"/>
</dbReference>
<reference evidence="8 9" key="1">
    <citation type="submission" date="2014-02" db="EMBL/GenBank/DDBJ databases">
        <title>Genome sequence of Mycoplasma capricolum subsp. capricolum strain 14232.</title>
        <authorList>
            <person name="Sirand-Pugnet P."/>
            <person name="Breton M."/>
            <person name="Dordet-Frisoni E."/>
            <person name="Baranowski E."/>
            <person name="Barre A."/>
            <person name="Couture C."/>
            <person name="Dupuy V."/>
            <person name="Gaurivaud P."/>
            <person name="Jacob D."/>
            <person name="Lemaitre C."/>
            <person name="Manso-Silvan L."/>
            <person name="Nikolski M."/>
            <person name="Nouvel L.-X."/>
            <person name="Poumarat F."/>
            <person name="Tardy F."/>
            <person name="Thebault P."/>
            <person name="Theil S."/>
            <person name="Citti C."/>
            <person name="Thiaucourt F."/>
            <person name="Blanchard A."/>
        </authorList>
    </citation>
    <scope>NUCLEOTIDE SEQUENCE [LARGE SCALE GENOMIC DNA]</scope>
    <source>
        <strain evidence="8 9">14232</strain>
    </source>
</reference>
<organism evidence="8 9">
    <name type="scientific">Mycoplasma capricolum subsp. capricolum 14232</name>
    <dbReference type="NCBI Taxonomy" id="1188238"/>
    <lineage>
        <taxon>Bacteria</taxon>
        <taxon>Bacillati</taxon>
        <taxon>Mycoplasmatota</taxon>
        <taxon>Mollicutes</taxon>
        <taxon>Mycoplasmataceae</taxon>
        <taxon>Mycoplasma</taxon>
    </lineage>
</organism>
<dbReference type="EMBL" id="JFDO01000024">
    <property type="protein sequence ID" value="KEZ18465.1"/>
    <property type="molecule type" value="Genomic_DNA"/>
</dbReference>
<sequence length="313" mass="35586">MHNKIYIVSLSPSIDYILKFDNFLKNKTNRPKSQYMYAAGKAIHISMLLNRLNIDNELLVFTNGSFETFFYNNLKKEQIRYKKFKSNGNIRINLKIIDNEQTESSSYAPEVNISELNKLKKYLNNVLQKDDVLILTGSLPINTDTNIYAELVELANLKKAYSVVDTFKESLLKAVEQQPFLIKPNKDELEATFNKELKNDSDIINQSKILLQKGCKNVLVSLGSDGAILVTSTKIYKASLPKWNYKVDNVAGAGDSMIAGFITKYLQTNDYIKALKFSLICGSATAFSYKITSKEFIDELSNYVDEIDIKEIN</sequence>
<dbReference type="CDD" id="cd01164">
    <property type="entry name" value="FruK_PfkB_like"/>
    <property type="match status" value="1"/>
</dbReference>
<comment type="similarity">
    <text evidence="1">Belongs to the carbohydrate kinase PfkB family.</text>
</comment>
<evidence type="ECO:0000256" key="3">
    <source>
        <dbReference type="ARBA" id="ARBA00022741"/>
    </source>
</evidence>
<keyword evidence="4 8" id="KW-0418">Kinase</keyword>
<evidence type="ECO:0000313" key="9">
    <source>
        <dbReference type="Proteomes" id="UP000028533"/>
    </source>
</evidence>